<dbReference type="EMBL" id="KR052482">
    <property type="protein sequence ID" value="AKF13597.1"/>
    <property type="molecule type" value="Genomic_DNA"/>
</dbReference>
<dbReference type="Gene3D" id="1.10.10.10">
    <property type="entry name" value="Winged helix-like DNA-binding domain superfamily/Winged helix DNA-binding domain"/>
    <property type="match status" value="1"/>
</dbReference>
<reference evidence="1 2" key="1">
    <citation type="submission" date="2015-04" db="EMBL/GenBank/DDBJ databases">
        <authorList>
            <person name="Hodson T.S."/>
            <person name="Hyde J.R."/>
            <person name="Schouten J.T."/>
            <person name="Crockett J.T."/>
            <person name="Smith T.A."/>
            <person name="Merrill B.D."/>
            <person name="Crook M.B."/>
            <person name="Griffitts J.S."/>
            <person name="Burnett S.H."/>
            <person name="Grose J.H."/>
            <person name="Breakwell D.P."/>
        </authorList>
    </citation>
    <scope>NUCLEOTIDE SEQUENCE [LARGE SCALE GENOMIC DNA]</scope>
</reference>
<keyword evidence="2" id="KW-1185">Reference proteome</keyword>
<dbReference type="KEGG" id="vg:26639069"/>
<dbReference type="InterPro" id="IPR036388">
    <property type="entry name" value="WH-like_DNA-bd_sf"/>
</dbReference>
<dbReference type="RefSeq" id="YP_009212574.1">
    <property type="nucleotide sequence ID" value="NC_028945.1"/>
</dbReference>
<name>A0A0F6YQ86_9CAUD</name>
<protein>
    <submittedName>
        <fullName evidence="1">Uncharacterized protein</fullName>
    </submittedName>
</protein>
<dbReference type="SUPFAM" id="SSF46785">
    <property type="entry name" value="Winged helix' DNA-binding domain"/>
    <property type="match status" value="1"/>
</dbReference>
<dbReference type="InterPro" id="IPR036390">
    <property type="entry name" value="WH_DNA-bd_sf"/>
</dbReference>
<sequence length="86" mass="10121">MANKSKVENRRWIVERLAEIREGTHNLSYHLLREIERLRLIEPVFVKLEGRGRPIKTYTVTGEGRKLLGLSKNWRREAVVPREIAS</sequence>
<dbReference type="Proteomes" id="UP000202958">
    <property type="component" value="Segment"/>
</dbReference>
<evidence type="ECO:0000313" key="2">
    <source>
        <dbReference type="Proteomes" id="UP000202958"/>
    </source>
</evidence>
<accession>A0A0F6YQ86</accession>
<proteinExistence type="predicted"/>
<gene>
    <name evidence="1" type="ORF">PHIN3_334</name>
</gene>
<organism evidence="1 2">
    <name type="scientific">Sinorhizobium phage phiN3</name>
    <dbReference type="NCBI Taxonomy" id="1647405"/>
    <lineage>
        <taxon>Viruses</taxon>
        <taxon>Duplodnaviria</taxon>
        <taxon>Heunggongvirae</taxon>
        <taxon>Uroviricota</taxon>
        <taxon>Caudoviricetes</taxon>
        <taxon>Emdodecavirus</taxon>
        <taxon>Emdodecavirus N3</taxon>
    </lineage>
</organism>
<evidence type="ECO:0000313" key="1">
    <source>
        <dbReference type="EMBL" id="AKF13597.1"/>
    </source>
</evidence>
<dbReference type="GeneID" id="26639069"/>